<dbReference type="EMBL" id="WUTW01000002">
    <property type="protein sequence ID" value="MXQ64319.1"/>
    <property type="molecule type" value="Genomic_DNA"/>
</dbReference>
<reference evidence="2 3" key="1">
    <citation type="submission" date="2019-12" db="EMBL/GenBank/DDBJ databases">
        <title>Nocardia macrotermitis sp. nov. and Nocardia aurantia sp. nov., isolated from the gut of the fungus growing-termite Macrotermes natalensis.</title>
        <authorList>
            <person name="Christine B."/>
            <person name="Rene B."/>
        </authorList>
    </citation>
    <scope>NUCLEOTIDE SEQUENCE [LARGE SCALE GENOMIC DNA]</scope>
    <source>
        <strain evidence="2 3">DSM 102126</strain>
    </source>
</reference>
<dbReference type="PROSITE" id="PS51257">
    <property type="entry name" value="PROKAR_LIPOPROTEIN"/>
    <property type="match status" value="1"/>
</dbReference>
<evidence type="ECO:0000313" key="3">
    <source>
        <dbReference type="Proteomes" id="UP000431901"/>
    </source>
</evidence>
<organism evidence="2 3">
    <name type="scientific">Actinomadura rayongensis</name>
    <dbReference type="NCBI Taxonomy" id="1429076"/>
    <lineage>
        <taxon>Bacteria</taxon>
        <taxon>Bacillati</taxon>
        <taxon>Actinomycetota</taxon>
        <taxon>Actinomycetes</taxon>
        <taxon>Streptosporangiales</taxon>
        <taxon>Thermomonosporaceae</taxon>
        <taxon>Actinomadura</taxon>
    </lineage>
</organism>
<evidence type="ECO:0000313" key="2">
    <source>
        <dbReference type="EMBL" id="MXQ64319.1"/>
    </source>
</evidence>
<dbReference type="AlphaFoldDB" id="A0A6I4W198"/>
<accession>A0A6I4W198</accession>
<protein>
    <recommendedName>
        <fullName evidence="4">DUF3558 domain-containing protein</fullName>
    </recommendedName>
</protein>
<name>A0A6I4W198_9ACTN</name>
<feature type="compositionally biased region" description="Polar residues" evidence="1">
    <location>
        <begin position="39"/>
        <end position="50"/>
    </location>
</feature>
<evidence type="ECO:0000256" key="1">
    <source>
        <dbReference type="SAM" id="MobiDB-lite"/>
    </source>
</evidence>
<comment type="caution">
    <text evidence="2">The sequence shown here is derived from an EMBL/GenBank/DDBJ whole genome shotgun (WGS) entry which is preliminary data.</text>
</comment>
<dbReference type="RefSeq" id="WP_161102566.1">
    <property type="nucleotide sequence ID" value="NZ_JBHLYI010000013.1"/>
</dbReference>
<sequence>MAKMVFGVRHGVSSRVISAVVAVVLGTSAGCSSGRAETKSTPTHPLQSPATPLRGTKLSGFRAGEISLVSDPRGLLSPDVRRDAKFGSADFQCDHMPIDNAIDRWVCTVFADRSFGDGALTKISLRLHGAVTGKTATTFAVEDFDKWRRDRSAHWVDVKLGDRAVRSLQKNSQLVDAIVVFRVANVLVEVSASASRPDGDGSALLKELENRSWRVASDLAKNLSQLRV</sequence>
<feature type="region of interest" description="Disordered" evidence="1">
    <location>
        <begin position="31"/>
        <end position="54"/>
    </location>
</feature>
<keyword evidence="3" id="KW-1185">Reference proteome</keyword>
<gene>
    <name evidence="2" type="ORF">GQ466_09745</name>
</gene>
<dbReference type="Proteomes" id="UP000431901">
    <property type="component" value="Unassembled WGS sequence"/>
</dbReference>
<proteinExistence type="predicted"/>
<evidence type="ECO:0008006" key="4">
    <source>
        <dbReference type="Google" id="ProtNLM"/>
    </source>
</evidence>